<dbReference type="Proteomes" id="UP000215914">
    <property type="component" value="Unassembled WGS sequence"/>
</dbReference>
<evidence type="ECO:0000313" key="2">
    <source>
        <dbReference type="EMBL" id="KAF5788503.1"/>
    </source>
</evidence>
<sequence>MLLVPRELHAHQEGAPREDVPQELHAHREDAPQELHVHLEDALRELHVHLEDAHQDLVLQTLHVLRELHVNHQIRLETQISLLYTHPQILNAQEAMIQSLHVPRKAMTQSLRVQVSPKLSINVKMASLSIVQTSRIWDLDFNRLLHL</sequence>
<keyword evidence="3" id="KW-1185">Reference proteome</keyword>
<feature type="region of interest" description="Disordered" evidence="1">
    <location>
        <begin position="1"/>
        <end position="20"/>
    </location>
</feature>
<gene>
    <name evidence="2" type="ORF">HanXRQr2_Chr10g0464701</name>
</gene>
<dbReference type="AlphaFoldDB" id="A0A9K3I1E9"/>
<reference evidence="2" key="1">
    <citation type="journal article" date="2017" name="Nature">
        <title>The sunflower genome provides insights into oil metabolism, flowering and Asterid evolution.</title>
        <authorList>
            <person name="Badouin H."/>
            <person name="Gouzy J."/>
            <person name="Grassa C.J."/>
            <person name="Murat F."/>
            <person name="Staton S.E."/>
            <person name="Cottret L."/>
            <person name="Lelandais-Briere C."/>
            <person name="Owens G.L."/>
            <person name="Carrere S."/>
            <person name="Mayjonade B."/>
            <person name="Legrand L."/>
            <person name="Gill N."/>
            <person name="Kane N.C."/>
            <person name="Bowers J.E."/>
            <person name="Hubner S."/>
            <person name="Bellec A."/>
            <person name="Berard A."/>
            <person name="Berges H."/>
            <person name="Blanchet N."/>
            <person name="Boniface M.C."/>
            <person name="Brunel D."/>
            <person name="Catrice O."/>
            <person name="Chaidir N."/>
            <person name="Claudel C."/>
            <person name="Donnadieu C."/>
            <person name="Faraut T."/>
            <person name="Fievet G."/>
            <person name="Helmstetter N."/>
            <person name="King M."/>
            <person name="Knapp S.J."/>
            <person name="Lai Z."/>
            <person name="Le Paslier M.C."/>
            <person name="Lippi Y."/>
            <person name="Lorenzon L."/>
            <person name="Mandel J.R."/>
            <person name="Marage G."/>
            <person name="Marchand G."/>
            <person name="Marquand E."/>
            <person name="Bret-Mestries E."/>
            <person name="Morien E."/>
            <person name="Nambeesan S."/>
            <person name="Nguyen T."/>
            <person name="Pegot-Espagnet P."/>
            <person name="Pouilly N."/>
            <person name="Raftis F."/>
            <person name="Sallet E."/>
            <person name="Schiex T."/>
            <person name="Thomas J."/>
            <person name="Vandecasteele C."/>
            <person name="Vares D."/>
            <person name="Vear F."/>
            <person name="Vautrin S."/>
            <person name="Crespi M."/>
            <person name="Mangin B."/>
            <person name="Burke J.M."/>
            <person name="Salse J."/>
            <person name="Munos S."/>
            <person name="Vincourt P."/>
            <person name="Rieseberg L.H."/>
            <person name="Langlade N.B."/>
        </authorList>
    </citation>
    <scope>NUCLEOTIDE SEQUENCE</scope>
    <source>
        <tissue evidence="2">Leaves</tissue>
    </source>
</reference>
<proteinExistence type="predicted"/>
<organism evidence="2 3">
    <name type="scientific">Helianthus annuus</name>
    <name type="common">Common sunflower</name>
    <dbReference type="NCBI Taxonomy" id="4232"/>
    <lineage>
        <taxon>Eukaryota</taxon>
        <taxon>Viridiplantae</taxon>
        <taxon>Streptophyta</taxon>
        <taxon>Embryophyta</taxon>
        <taxon>Tracheophyta</taxon>
        <taxon>Spermatophyta</taxon>
        <taxon>Magnoliopsida</taxon>
        <taxon>eudicotyledons</taxon>
        <taxon>Gunneridae</taxon>
        <taxon>Pentapetalae</taxon>
        <taxon>asterids</taxon>
        <taxon>campanulids</taxon>
        <taxon>Asterales</taxon>
        <taxon>Asteraceae</taxon>
        <taxon>Asteroideae</taxon>
        <taxon>Heliantheae alliance</taxon>
        <taxon>Heliantheae</taxon>
        <taxon>Helianthus</taxon>
    </lineage>
</organism>
<evidence type="ECO:0000313" key="3">
    <source>
        <dbReference type="Proteomes" id="UP000215914"/>
    </source>
</evidence>
<comment type="caution">
    <text evidence="2">The sequence shown here is derived from an EMBL/GenBank/DDBJ whole genome shotgun (WGS) entry which is preliminary data.</text>
</comment>
<protein>
    <submittedName>
        <fullName evidence="2">Uncharacterized protein</fullName>
    </submittedName>
</protein>
<name>A0A9K3I1E9_HELAN</name>
<dbReference type="Gramene" id="mRNA:HanXRQr2_Chr10g0464701">
    <property type="protein sequence ID" value="mRNA:HanXRQr2_Chr10g0464701"/>
    <property type="gene ID" value="HanXRQr2_Chr10g0464701"/>
</dbReference>
<evidence type="ECO:0000256" key="1">
    <source>
        <dbReference type="SAM" id="MobiDB-lite"/>
    </source>
</evidence>
<accession>A0A9K3I1E9</accession>
<dbReference type="EMBL" id="MNCJ02000325">
    <property type="protein sequence ID" value="KAF5788503.1"/>
    <property type="molecule type" value="Genomic_DNA"/>
</dbReference>
<reference evidence="2" key="2">
    <citation type="submission" date="2020-06" db="EMBL/GenBank/DDBJ databases">
        <title>Helianthus annuus Genome sequencing and assembly Release 2.</title>
        <authorList>
            <person name="Gouzy J."/>
            <person name="Langlade N."/>
            <person name="Munos S."/>
        </authorList>
    </citation>
    <scope>NUCLEOTIDE SEQUENCE</scope>
    <source>
        <tissue evidence="2">Leaves</tissue>
    </source>
</reference>